<dbReference type="InterPro" id="IPR003033">
    <property type="entry name" value="SCP2_sterol-bd_dom"/>
</dbReference>
<evidence type="ECO:0000259" key="1">
    <source>
        <dbReference type="Pfam" id="PF02036"/>
    </source>
</evidence>
<dbReference type="Pfam" id="PF02036">
    <property type="entry name" value="SCP2"/>
    <property type="match status" value="1"/>
</dbReference>
<organism evidence="2 3">
    <name type="scientific">Streptacidiphilus pinicola</name>
    <dbReference type="NCBI Taxonomy" id="2219663"/>
    <lineage>
        <taxon>Bacteria</taxon>
        <taxon>Bacillati</taxon>
        <taxon>Actinomycetota</taxon>
        <taxon>Actinomycetes</taxon>
        <taxon>Kitasatosporales</taxon>
        <taxon>Streptomycetaceae</taxon>
        <taxon>Streptacidiphilus</taxon>
    </lineage>
</organism>
<dbReference type="SUPFAM" id="SSF55718">
    <property type="entry name" value="SCP-like"/>
    <property type="match status" value="1"/>
</dbReference>
<keyword evidence="3" id="KW-1185">Reference proteome</keyword>
<evidence type="ECO:0000313" key="2">
    <source>
        <dbReference type="EMBL" id="RAG85106.1"/>
    </source>
</evidence>
<proteinExistence type="predicted"/>
<feature type="domain" description="SCP2" evidence="1">
    <location>
        <begin position="71"/>
        <end position="150"/>
    </location>
</feature>
<reference evidence="2 3" key="1">
    <citation type="submission" date="2018-06" db="EMBL/GenBank/DDBJ databases">
        <title>Streptacidiphilus pinicola sp. nov., isolated from pine grove soil.</title>
        <authorList>
            <person name="Roh S.G."/>
            <person name="Park S."/>
            <person name="Kim M.-K."/>
            <person name="Yun B.-R."/>
            <person name="Park J."/>
            <person name="Kim M.J."/>
            <person name="Kim Y.S."/>
            <person name="Kim S.B."/>
        </authorList>
    </citation>
    <scope>NUCLEOTIDE SEQUENCE [LARGE SCALE GENOMIC DNA]</scope>
    <source>
        <strain evidence="2 3">MMS16-CNU450</strain>
    </source>
</reference>
<gene>
    <name evidence="2" type="ORF">DN069_13330</name>
</gene>
<dbReference type="InterPro" id="IPR036527">
    <property type="entry name" value="SCP2_sterol-bd_dom_sf"/>
</dbReference>
<accession>A0A2X0J4F0</accession>
<comment type="caution">
    <text evidence="2">The sequence shown here is derived from an EMBL/GenBank/DDBJ whole genome shotgun (WGS) entry which is preliminary data.</text>
</comment>
<protein>
    <recommendedName>
        <fullName evidence="1">SCP2 domain-containing protein</fullName>
    </recommendedName>
</protein>
<dbReference type="Gene3D" id="3.30.1050.10">
    <property type="entry name" value="SCP2 sterol-binding domain"/>
    <property type="match status" value="1"/>
</dbReference>
<dbReference type="Proteomes" id="UP000248889">
    <property type="component" value="Unassembled WGS sequence"/>
</dbReference>
<evidence type="ECO:0000313" key="3">
    <source>
        <dbReference type="Proteomes" id="UP000248889"/>
    </source>
</evidence>
<dbReference type="EMBL" id="QKYN01000051">
    <property type="protein sequence ID" value="RAG85106.1"/>
    <property type="molecule type" value="Genomic_DNA"/>
</dbReference>
<dbReference type="AlphaFoldDB" id="A0A2X0J4F0"/>
<dbReference type="OrthoDB" id="4553617at2"/>
<sequence>MTVGPLFPPERLAALRSGDLADVRAALAGLPRAELAAWLATSEGEAVLRTVFERMPERYTGGPMDGQQTARWVVEREPAETLAYDLVLTEDNCEVRRTGTSGEPTVTLTLDAVSFVEMASAAAQGMDLLLQGRLQIQGDVHLAVRMESLFGLAAPGEPG</sequence>
<name>A0A2X0J4F0_9ACTN</name>
<dbReference type="RefSeq" id="WP_111501166.1">
    <property type="nucleotide sequence ID" value="NZ_QKYN01000051.1"/>
</dbReference>